<protein>
    <submittedName>
        <fullName evidence="1">Uncharacterized protein</fullName>
    </submittedName>
</protein>
<proteinExistence type="predicted"/>
<dbReference type="EMBL" id="JYDT01000019">
    <property type="protein sequence ID" value="KRY90751.1"/>
    <property type="molecule type" value="Genomic_DNA"/>
</dbReference>
<gene>
    <name evidence="1" type="ORF">T4D_1383</name>
</gene>
<evidence type="ECO:0000313" key="1">
    <source>
        <dbReference type="EMBL" id="KRY90751.1"/>
    </source>
</evidence>
<dbReference type="AlphaFoldDB" id="A0A0V1FXX5"/>
<sequence>MFTDCRFNGPTGKSRPRALFILLNSSNNSNSALKYDLWQLSAKICKTLIGLF</sequence>
<reference evidence="1 2" key="1">
    <citation type="submission" date="2015-01" db="EMBL/GenBank/DDBJ databases">
        <title>Evolution of Trichinella species and genotypes.</title>
        <authorList>
            <person name="Korhonen P.K."/>
            <person name="Edoardo P."/>
            <person name="Giuseppe L.R."/>
            <person name="Gasser R.B."/>
        </authorList>
    </citation>
    <scope>NUCLEOTIDE SEQUENCE [LARGE SCALE GENOMIC DNA]</scope>
    <source>
        <strain evidence="1">ISS470</strain>
    </source>
</reference>
<keyword evidence="2" id="KW-1185">Reference proteome</keyword>
<organism evidence="1 2">
    <name type="scientific">Trichinella pseudospiralis</name>
    <name type="common">Parasitic roundworm</name>
    <dbReference type="NCBI Taxonomy" id="6337"/>
    <lineage>
        <taxon>Eukaryota</taxon>
        <taxon>Metazoa</taxon>
        <taxon>Ecdysozoa</taxon>
        <taxon>Nematoda</taxon>
        <taxon>Enoplea</taxon>
        <taxon>Dorylaimia</taxon>
        <taxon>Trichinellida</taxon>
        <taxon>Trichinellidae</taxon>
        <taxon>Trichinella</taxon>
    </lineage>
</organism>
<accession>A0A0V1FXX5</accession>
<name>A0A0V1FXX5_TRIPS</name>
<dbReference type="Proteomes" id="UP000054995">
    <property type="component" value="Unassembled WGS sequence"/>
</dbReference>
<comment type="caution">
    <text evidence="1">The sequence shown here is derived from an EMBL/GenBank/DDBJ whole genome shotgun (WGS) entry which is preliminary data.</text>
</comment>
<evidence type="ECO:0000313" key="2">
    <source>
        <dbReference type="Proteomes" id="UP000054995"/>
    </source>
</evidence>